<organism evidence="1 2">
    <name type="scientific">Flavobacterium granuli</name>
    <dbReference type="NCBI Taxonomy" id="280093"/>
    <lineage>
        <taxon>Bacteria</taxon>
        <taxon>Pseudomonadati</taxon>
        <taxon>Bacteroidota</taxon>
        <taxon>Flavobacteriia</taxon>
        <taxon>Flavobacteriales</taxon>
        <taxon>Flavobacteriaceae</taxon>
        <taxon>Flavobacterium</taxon>
    </lineage>
</organism>
<keyword evidence="2" id="KW-1185">Reference proteome</keyword>
<name>A0ABU1S0G9_9FLAO</name>
<protein>
    <submittedName>
        <fullName evidence="1">Uncharacterized protein</fullName>
    </submittedName>
</protein>
<dbReference type="EMBL" id="JAVDTX010000002">
    <property type="protein sequence ID" value="MDR6844517.1"/>
    <property type="molecule type" value="Genomic_DNA"/>
</dbReference>
<evidence type="ECO:0000313" key="2">
    <source>
        <dbReference type="Proteomes" id="UP001261871"/>
    </source>
</evidence>
<dbReference type="Proteomes" id="UP001261871">
    <property type="component" value="Unassembled WGS sequence"/>
</dbReference>
<reference evidence="1 2" key="1">
    <citation type="submission" date="2023-07" db="EMBL/GenBank/DDBJ databases">
        <title>Sorghum-associated microbial communities from plants grown in Nebraska, USA.</title>
        <authorList>
            <person name="Schachtman D."/>
        </authorList>
    </citation>
    <scope>NUCLEOTIDE SEQUENCE [LARGE SCALE GENOMIC DNA]</scope>
    <source>
        <strain evidence="1 2">BE124</strain>
    </source>
</reference>
<comment type="caution">
    <text evidence="1">The sequence shown here is derived from an EMBL/GenBank/DDBJ whole genome shotgun (WGS) entry which is preliminary data.</text>
</comment>
<proteinExistence type="predicted"/>
<sequence>MNDKIMITENVQDICNRQIAISLKAEQNIINSVPLKKLVGFAAYDGNGYSKDEASVLLSKEQLNKVNPARSYGEIGKR</sequence>
<dbReference type="RefSeq" id="WP_310004958.1">
    <property type="nucleotide sequence ID" value="NZ_JAVDTX010000002.1"/>
</dbReference>
<gene>
    <name evidence="1" type="ORF">J2W95_001208</name>
</gene>
<accession>A0ABU1S0G9</accession>
<evidence type="ECO:0000313" key="1">
    <source>
        <dbReference type="EMBL" id="MDR6844517.1"/>
    </source>
</evidence>